<evidence type="ECO:0000259" key="2">
    <source>
        <dbReference type="PROSITE" id="PS51459"/>
    </source>
</evidence>
<evidence type="ECO:0000256" key="1">
    <source>
        <dbReference type="SAM" id="MobiDB-lite"/>
    </source>
</evidence>
<dbReference type="RefSeq" id="WP_305028600.1">
    <property type="nucleotide sequence ID" value="NZ_JAUQTA010000002.1"/>
</dbReference>
<feature type="domain" description="Fido" evidence="2">
    <location>
        <begin position="150"/>
        <end position="299"/>
    </location>
</feature>
<dbReference type="Gene3D" id="1.10.3290.10">
    <property type="entry name" value="Fido-like domain"/>
    <property type="match status" value="1"/>
</dbReference>
<evidence type="ECO:0000313" key="4">
    <source>
        <dbReference type="Proteomes" id="UP001233314"/>
    </source>
</evidence>
<dbReference type="PANTHER" id="PTHR13504:SF38">
    <property type="entry name" value="FIDO DOMAIN-CONTAINING PROTEIN"/>
    <property type="match status" value="1"/>
</dbReference>
<reference evidence="3 4" key="1">
    <citation type="submission" date="2023-07" db="EMBL/GenBank/DDBJ databases">
        <title>Nocardioides sp. nov WY-20 isolated from soil.</title>
        <authorList>
            <person name="Liu B."/>
            <person name="Wan Y."/>
        </authorList>
    </citation>
    <scope>NUCLEOTIDE SEQUENCE [LARGE SCALE GENOMIC DNA]</scope>
    <source>
        <strain evidence="3 4">WY-20</strain>
    </source>
</reference>
<proteinExistence type="predicted"/>
<gene>
    <name evidence="3" type="ORF">Q5722_12555</name>
</gene>
<feature type="region of interest" description="Disordered" evidence="1">
    <location>
        <begin position="1"/>
        <end position="36"/>
    </location>
</feature>
<keyword evidence="4" id="KW-1185">Reference proteome</keyword>
<name>A0ABT9B7S9_9ACTN</name>
<dbReference type="InterPro" id="IPR003812">
    <property type="entry name" value="Fido"/>
</dbReference>
<organism evidence="3 4">
    <name type="scientific">Nocardioides jiangxiensis</name>
    <dbReference type="NCBI Taxonomy" id="3064524"/>
    <lineage>
        <taxon>Bacteria</taxon>
        <taxon>Bacillati</taxon>
        <taxon>Actinomycetota</taxon>
        <taxon>Actinomycetes</taxon>
        <taxon>Propionibacteriales</taxon>
        <taxon>Nocardioidaceae</taxon>
        <taxon>Nocardioides</taxon>
    </lineage>
</organism>
<comment type="caution">
    <text evidence="3">The sequence shown here is derived from an EMBL/GenBank/DDBJ whole genome shotgun (WGS) entry which is preliminary data.</text>
</comment>
<dbReference type="SUPFAM" id="SSF140931">
    <property type="entry name" value="Fic-like"/>
    <property type="match status" value="1"/>
</dbReference>
<dbReference type="Proteomes" id="UP001233314">
    <property type="component" value="Unassembled WGS sequence"/>
</dbReference>
<protein>
    <submittedName>
        <fullName evidence="3">Fic family protein</fullName>
    </submittedName>
</protein>
<accession>A0ABT9B7S9</accession>
<dbReference type="InterPro" id="IPR040198">
    <property type="entry name" value="Fido_containing"/>
</dbReference>
<evidence type="ECO:0000313" key="3">
    <source>
        <dbReference type="EMBL" id="MDO7869193.1"/>
    </source>
</evidence>
<dbReference type="PROSITE" id="PS51459">
    <property type="entry name" value="FIDO"/>
    <property type="match status" value="1"/>
</dbReference>
<dbReference type="PANTHER" id="PTHR13504">
    <property type="entry name" value="FIDO DOMAIN-CONTAINING PROTEIN DDB_G0283145"/>
    <property type="match status" value="1"/>
</dbReference>
<dbReference type="Pfam" id="PF02661">
    <property type="entry name" value="Fic"/>
    <property type="match status" value="1"/>
</dbReference>
<dbReference type="EMBL" id="JAUQTA010000002">
    <property type="protein sequence ID" value="MDO7869193.1"/>
    <property type="molecule type" value="Genomic_DNA"/>
</dbReference>
<sequence>MTSPDVPADAVAGVTDWPSHEHEVRPWRQASPRGPRKDRLVRDITVSLPPRIARLSFEPEPALLRMLEAVAGGLTHLDMVHGRTLAALNGLLLRTESVDSSKIENVDASLADYGKALLGEGANSSAMSMASATSALARMIRDAGQLPRTVSKEAMLQAHHDLFSRVPGDNVRPGHVRHRQNWVGGSDYSPLGALHVPPPPETVDAYLDDLFAFANRDDMPALAQAAIVHAQFESIHPFTDGNGRIGRALIHAVLRKRRVTRHLTVPIASGLVSHRDQYFQALNDYRAGHASTIVTMLASAASIATRESHQTAKDVVEIRERWQEACARPYAGTPAYRLLDLVIEEPMVNLRLVGERLNLAEDAARAVVSDAVAAGVLTRAKGSRRTPVWLARDVLHEVHDLSVRISEKALTLHAEDH</sequence>
<dbReference type="InterPro" id="IPR036597">
    <property type="entry name" value="Fido-like_dom_sf"/>
</dbReference>